<evidence type="ECO:0000256" key="1">
    <source>
        <dbReference type="SAM" id="MobiDB-lite"/>
    </source>
</evidence>
<name>A0A0C9Y369_9AGAR</name>
<sequence length="592" mass="63860">MPHLHPAGQALTSRRKRALDETNFITHDVDSEEGDRTTARVQRQRTSSTTSVETIRVRPTTKAKMPVLGLGVGKPLVALTVPKSLRSSSVGSKIPIPTSTIKATTSTPPHDDKPLKSILKNPKLANLGAVAQTGPVVAHQPVAYQHEPLVVNELRVIADETRVEEDMDMDMDMIPCIPSPPESPPLRAFAVAPTPGSGVPATALQSSVGDTQPPSTPTPTPTPLTSTSTHHPETSNSSTSVSTVKGTKKRHSNSSAKGKTPSISFPSIDAKTKGGKTKPLVSLCLNTSQAQKISTNSSTDICAKSSDSLVSIKSLDSQFKSSPLSNKSAQDQGNNPQDRTKQPQMSTAKIDKWGCVHLGAADCELAMTFPQPHCEVWDMRDDVCIACPAVLHLTPKDPARWDATPLSMPDVSLMDIRCSVVVPSSSSAHDPNTSYHTQFMGAEIGPTSKDCPPKVPQDSITVEGRWARASSYPPTDAKKKDDLSCGKTTNKTKHKSRNSLAQALGIDVDLDIISEPTSTSKEHQERSRGWFLKIWIPIPTRLFVKKETRVFKVVAKVWMMGDEDLDFTYLDGQGGEDVGLSGVGVGEEERWI</sequence>
<dbReference type="AlphaFoldDB" id="A0A0C9Y369"/>
<reference evidence="2 3" key="1">
    <citation type="submission" date="2014-04" db="EMBL/GenBank/DDBJ databases">
        <authorList>
            <consortium name="DOE Joint Genome Institute"/>
            <person name="Kuo A."/>
            <person name="Kohler A."/>
            <person name="Nagy L.G."/>
            <person name="Floudas D."/>
            <person name="Copeland A."/>
            <person name="Barry K.W."/>
            <person name="Cichocki N."/>
            <person name="Veneault-Fourrey C."/>
            <person name="LaButti K."/>
            <person name="Lindquist E.A."/>
            <person name="Lipzen A."/>
            <person name="Lundell T."/>
            <person name="Morin E."/>
            <person name="Murat C."/>
            <person name="Sun H."/>
            <person name="Tunlid A."/>
            <person name="Henrissat B."/>
            <person name="Grigoriev I.V."/>
            <person name="Hibbett D.S."/>
            <person name="Martin F."/>
            <person name="Nordberg H.P."/>
            <person name="Cantor M.N."/>
            <person name="Hua S.X."/>
        </authorList>
    </citation>
    <scope>NUCLEOTIDE SEQUENCE [LARGE SCALE GENOMIC DNA]</scope>
    <source>
        <strain evidence="2 3">LaAM-08-1</strain>
    </source>
</reference>
<organism evidence="2 3">
    <name type="scientific">Laccaria amethystina LaAM-08-1</name>
    <dbReference type="NCBI Taxonomy" id="1095629"/>
    <lineage>
        <taxon>Eukaryota</taxon>
        <taxon>Fungi</taxon>
        <taxon>Dikarya</taxon>
        <taxon>Basidiomycota</taxon>
        <taxon>Agaricomycotina</taxon>
        <taxon>Agaricomycetes</taxon>
        <taxon>Agaricomycetidae</taxon>
        <taxon>Agaricales</taxon>
        <taxon>Agaricineae</taxon>
        <taxon>Hydnangiaceae</taxon>
        <taxon>Laccaria</taxon>
    </lineage>
</organism>
<feature type="compositionally biased region" description="Polar residues" evidence="1">
    <location>
        <begin position="253"/>
        <end position="265"/>
    </location>
</feature>
<gene>
    <name evidence="2" type="ORF">K443DRAFT_131801</name>
</gene>
<reference evidence="3" key="2">
    <citation type="submission" date="2015-01" db="EMBL/GenBank/DDBJ databases">
        <title>Evolutionary Origins and Diversification of the Mycorrhizal Mutualists.</title>
        <authorList>
            <consortium name="DOE Joint Genome Institute"/>
            <consortium name="Mycorrhizal Genomics Consortium"/>
            <person name="Kohler A."/>
            <person name="Kuo A."/>
            <person name="Nagy L.G."/>
            <person name="Floudas D."/>
            <person name="Copeland A."/>
            <person name="Barry K.W."/>
            <person name="Cichocki N."/>
            <person name="Veneault-Fourrey C."/>
            <person name="LaButti K."/>
            <person name="Lindquist E.A."/>
            <person name="Lipzen A."/>
            <person name="Lundell T."/>
            <person name="Morin E."/>
            <person name="Murat C."/>
            <person name="Riley R."/>
            <person name="Ohm R."/>
            <person name="Sun H."/>
            <person name="Tunlid A."/>
            <person name="Henrissat B."/>
            <person name="Grigoriev I.V."/>
            <person name="Hibbett D.S."/>
            <person name="Martin F."/>
        </authorList>
    </citation>
    <scope>NUCLEOTIDE SEQUENCE [LARGE SCALE GENOMIC DNA]</scope>
    <source>
        <strain evidence="3">LaAM-08-1</strain>
    </source>
</reference>
<dbReference type="OrthoDB" id="3059771at2759"/>
<dbReference type="Proteomes" id="UP000054477">
    <property type="component" value="Unassembled WGS sequence"/>
</dbReference>
<feature type="region of interest" description="Disordered" evidence="1">
    <location>
        <begin position="468"/>
        <end position="498"/>
    </location>
</feature>
<evidence type="ECO:0000313" key="2">
    <source>
        <dbReference type="EMBL" id="KIK02558.1"/>
    </source>
</evidence>
<feature type="region of interest" description="Disordered" evidence="1">
    <location>
        <begin position="31"/>
        <end position="50"/>
    </location>
</feature>
<feature type="region of interest" description="Disordered" evidence="1">
    <location>
        <begin position="1"/>
        <end position="21"/>
    </location>
</feature>
<feature type="region of interest" description="Disordered" evidence="1">
    <location>
        <begin position="320"/>
        <end position="346"/>
    </location>
</feature>
<protein>
    <submittedName>
        <fullName evidence="2">Uncharacterized protein</fullName>
    </submittedName>
</protein>
<proteinExistence type="predicted"/>
<feature type="compositionally biased region" description="Low complexity" evidence="1">
    <location>
        <begin position="223"/>
        <end position="245"/>
    </location>
</feature>
<accession>A0A0C9Y369</accession>
<feature type="compositionally biased region" description="Polar residues" evidence="1">
    <location>
        <begin position="39"/>
        <end position="50"/>
    </location>
</feature>
<feature type="region of interest" description="Disordered" evidence="1">
    <location>
        <begin position="178"/>
        <end position="276"/>
    </location>
</feature>
<dbReference type="EMBL" id="KN838591">
    <property type="protein sequence ID" value="KIK02558.1"/>
    <property type="molecule type" value="Genomic_DNA"/>
</dbReference>
<evidence type="ECO:0000313" key="3">
    <source>
        <dbReference type="Proteomes" id="UP000054477"/>
    </source>
</evidence>
<keyword evidence="3" id="KW-1185">Reference proteome</keyword>
<dbReference type="HOGENOM" id="CLU_497016_0_0_1"/>